<keyword evidence="3" id="KW-1185">Reference proteome</keyword>
<evidence type="ECO:0000256" key="1">
    <source>
        <dbReference type="SAM" id="Phobius"/>
    </source>
</evidence>
<accession>G4NR20</accession>
<dbReference type="HOGENOM" id="CLU_3076892_0_0_9"/>
<sequence length="52" mass="5899">MIHQHISIPHFIIFSAAILWNILGLHRNITSNPAKSFLNKPISEAKKGCYKV</sequence>
<feature type="transmembrane region" description="Helical" evidence="1">
    <location>
        <begin position="6"/>
        <end position="25"/>
    </location>
</feature>
<keyword evidence="1" id="KW-1133">Transmembrane helix</keyword>
<name>G4NR20_BACS4</name>
<dbReference type="EMBL" id="CP002905">
    <property type="protein sequence ID" value="AEP85489.1"/>
    <property type="molecule type" value="Genomic_DNA"/>
</dbReference>
<protein>
    <submittedName>
        <fullName evidence="2">Uncharacterized protein</fullName>
    </submittedName>
</protein>
<proteinExistence type="predicted"/>
<dbReference type="AlphaFoldDB" id="G4NR20"/>
<evidence type="ECO:0000313" key="2">
    <source>
        <dbReference type="EMBL" id="AEP85489.1"/>
    </source>
</evidence>
<dbReference type="KEGG" id="bst:GYO_0792"/>
<keyword evidence="1" id="KW-0472">Membrane</keyword>
<gene>
    <name evidence="2" type="ordered locus">GYO_0792</name>
</gene>
<reference evidence="2 3" key="1">
    <citation type="journal article" date="2012" name="J. Bacteriol.">
        <title>Whole-genome sequences of Bacillus subtilis and close relatives.</title>
        <authorList>
            <person name="Earl A.M."/>
            <person name="Eppinger M."/>
            <person name="Fricke W.F."/>
            <person name="Rosovitz M.J."/>
            <person name="Rasko D.A."/>
            <person name="Daugherty S."/>
            <person name="Losick R."/>
            <person name="Kolter R."/>
            <person name="Ravel J."/>
        </authorList>
    </citation>
    <scope>NUCLEOTIDE SEQUENCE [LARGE SCALE GENOMIC DNA]</scope>
    <source>
        <strain evidence="3">DSM 15029 / JCM 12233 / NBRC 101239 / NRRL B-23049 / TU-B-10</strain>
    </source>
</reference>
<dbReference type="Proteomes" id="UP000002651">
    <property type="component" value="Chromosome"/>
</dbReference>
<organism evidence="2 3">
    <name type="scientific">Bacillus spizizenii (strain DSM 15029 / JCM 12233 / NBRC 101239 / NRRL B-23049 / TU-B-10)</name>
    <name type="common">Bacillus subtilis subsp. spizizenii</name>
    <dbReference type="NCBI Taxonomy" id="1052585"/>
    <lineage>
        <taxon>Bacteria</taxon>
        <taxon>Bacillati</taxon>
        <taxon>Bacillota</taxon>
        <taxon>Bacilli</taxon>
        <taxon>Bacillales</taxon>
        <taxon>Bacillaceae</taxon>
        <taxon>Bacillus</taxon>
    </lineage>
</organism>
<dbReference type="STRING" id="1052585.GYO_0792"/>
<keyword evidence="1" id="KW-0812">Transmembrane</keyword>
<evidence type="ECO:0000313" key="3">
    <source>
        <dbReference type="Proteomes" id="UP000002651"/>
    </source>
</evidence>